<dbReference type="Pfam" id="PF07714">
    <property type="entry name" value="PK_Tyr_Ser-Thr"/>
    <property type="match status" value="1"/>
</dbReference>
<evidence type="ECO:0000259" key="21">
    <source>
        <dbReference type="PROSITE" id="PS50948"/>
    </source>
</evidence>
<feature type="transmembrane region" description="Helical" evidence="17">
    <location>
        <begin position="438"/>
        <end position="458"/>
    </location>
</feature>
<dbReference type="InterPro" id="IPR036426">
    <property type="entry name" value="Bulb-type_lectin_dom_sf"/>
</dbReference>
<dbReference type="FunFam" id="1.10.510.10:FF:000345">
    <property type="entry name" value="G-type lectin S-receptor-like serine/threonine-protein kinase"/>
    <property type="match status" value="1"/>
</dbReference>
<evidence type="ECO:0000313" key="23">
    <source>
        <dbReference type="Proteomes" id="UP000316621"/>
    </source>
</evidence>
<keyword evidence="3 14" id="KW-0723">Serine/threonine-protein kinase</keyword>
<dbReference type="EMBL" id="CM010723">
    <property type="protein sequence ID" value="RZC76727.1"/>
    <property type="molecule type" value="Genomic_DNA"/>
</dbReference>
<keyword evidence="10" id="KW-1015">Disulfide bond</keyword>
<evidence type="ECO:0000256" key="11">
    <source>
        <dbReference type="ARBA" id="ARBA00023180"/>
    </source>
</evidence>
<dbReference type="InterPro" id="IPR001245">
    <property type="entry name" value="Ser-Thr/Tyr_kinase_cat_dom"/>
</dbReference>
<feature type="signal peptide" evidence="18">
    <location>
        <begin position="1"/>
        <end position="22"/>
    </location>
</feature>
<keyword evidence="23" id="KW-1185">Reference proteome</keyword>
<dbReference type="OMA" id="CCAEGKE"/>
<dbReference type="EC" id="2.7.11.1" evidence="14"/>
<evidence type="ECO:0000256" key="2">
    <source>
        <dbReference type="ARBA" id="ARBA00022475"/>
    </source>
</evidence>
<keyword evidence="7 14" id="KW-0547">Nucleotide-binding</keyword>
<evidence type="ECO:0000256" key="3">
    <source>
        <dbReference type="ARBA" id="ARBA00022527"/>
    </source>
</evidence>
<keyword evidence="8 14" id="KW-0418">Kinase</keyword>
<sequence>MDTVRNNSWLFLSILVFGFVMCSKPHHTIATDTISVGDSLSGDQTIISRNDRFVLGFFKPGTSQNYYIGIWYKFSVETVVWVANRDAPLLDSFSSKLTLQDGNLVLLSDFNNTPIWSTNLASSTLDTMEVVLGDDGNLVLRDRSNQNVVYWRSFDYPTDTLLPGGKLGFNKKTNQTQQLTSWRNQEDPATGFYGLKSNGTNQYFIYWNNSELFWNSGEWDEKSKSFGSVPDLRLNSIYNFSSFNFTFYNKSIISRFVMDLSGQMKQLTWSESMHNWTMYWVEPKRFCDVYGVCGPFGNCNQDTQKCECLPGFTPRSPTNWSLQDSSGGCVRSTPLQCGSKDVFSPIPTSKLPDNPQLSTEITSAEACKSACEAKCSCNAYNFDHQCQCWDGVIMNFNQLASPGRPATFYTRHAATEIRSPVPVSPAGVRKRNTLVLKISIPVFILVATIMGVLGYIYLFKRIKANKRGVLTELLKSKATYKDSPNTNMFDDGKTEGETQELQIFNLGCLTLATNNFCLKNKLGEGGFGLVYKGKLQNGQEIAVKRLSTNSEQGIEEFKNEVVLIYKLQHRNLVKLLGCCAEGKENMLIYEYMPKRSLDAFLFDPRNKAQLNWDKRFDIIGGIARGLLYLHRDSRLRVIHRDLKVSNILLDDNMTPKISDFGMARIFGGDQIIANTSRVVGTFGYMSPEYIMGGKFSEKSDVFSYGVLILEIVSGKRNNSFYSPEQPVNLLLHTWSLWNEVKWSEVVDEALGCSYSPSEVMKCVHIGLLCVQNRAIDRPTMAEVDTMLGSETGRPAPKEPPYSSPGSSDKSGFQPIHCSNNNFTITTVEGR</sequence>
<keyword evidence="17" id="KW-0472">Membrane</keyword>
<accession>A0A4Y7KVB7</accession>
<dbReference type="Proteomes" id="UP000316621">
    <property type="component" value="Chromosome 9"/>
</dbReference>
<dbReference type="GO" id="GO:0045087">
    <property type="term" value="P:innate immune response"/>
    <property type="evidence" value="ECO:0007669"/>
    <property type="project" value="UniProtKB-ARBA"/>
</dbReference>
<dbReference type="SMART" id="SM00220">
    <property type="entry name" value="S_TKc"/>
    <property type="match status" value="1"/>
</dbReference>
<dbReference type="GO" id="GO:0005524">
    <property type="term" value="F:ATP binding"/>
    <property type="evidence" value="ECO:0007669"/>
    <property type="project" value="UniProtKB-UniRule"/>
</dbReference>
<dbReference type="PIRSF" id="PIRSF000641">
    <property type="entry name" value="SRK"/>
    <property type="match status" value="1"/>
</dbReference>
<evidence type="ECO:0000256" key="4">
    <source>
        <dbReference type="ARBA" id="ARBA00022679"/>
    </source>
</evidence>
<dbReference type="Gramene" id="RZC76727">
    <property type="protein sequence ID" value="RZC76727"/>
    <property type="gene ID" value="C5167_001000"/>
</dbReference>
<dbReference type="PROSITE" id="PS50011">
    <property type="entry name" value="PROTEIN_KINASE_DOM"/>
    <property type="match status" value="1"/>
</dbReference>
<feature type="domain" description="Apple" evidence="21">
    <location>
        <begin position="337"/>
        <end position="413"/>
    </location>
</feature>
<dbReference type="InterPro" id="IPR011009">
    <property type="entry name" value="Kinase-like_dom_sf"/>
</dbReference>
<dbReference type="Gene3D" id="2.90.10.10">
    <property type="entry name" value="Bulb-type lectin domain"/>
    <property type="match status" value="1"/>
</dbReference>
<gene>
    <name evidence="22" type="ORF">C5167_001000</name>
</gene>
<evidence type="ECO:0000256" key="1">
    <source>
        <dbReference type="ARBA" id="ARBA00004251"/>
    </source>
</evidence>
<dbReference type="Pfam" id="PF00954">
    <property type="entry name" value="S_locus_glycop"/>
    <property type="match status" value="1"/>
</dbReference>
<dbReference type="InterPro" id="IPR017441">
    <property type="entry name" value="Protein_kinase_ATP_BS"/>
</dbReference>
<keyword evidence="9 14" id="KW-0067">ATP-binding</keyword>
<evidence type="ECO:0000256" key="5">
    <source>
        <dbReference type="ARBA" id="ARBA00022729"/>
    </source>
</evidence>
<evidence type="ECO:0000259" key="19">
    <source>
        <dbReference type="PROSITE" id="PS50011"/>
    </source>
</evidence>
<dbReference type="PANTHER" id="PTHR27002:SF975">
    <property type="entry name" value="PROTEIN KINASE DOMAIN-CONTAINING PROTEIN"/>
    <property type="match status" value="1"/>
</dbReference>
<comment type="catalytic activity">
    <reaction evidence="12 14">
        <text>L-threonyl-[protein] + ATP = O-phospho-L-threonyl-[protein] + ADP + H(+)</text>
        <dbReference type="Rhea" id="RHEA:46608"/>
        <dbReference type="Rhea" id="RHEA-COMP:11060"/>
        <dbReference type="Rhea" id="RHEA-COMP:11605"/>
        <dbReference type="ChEBI" id="CHEBI:15378"/>
        <dbReference type="ChEBI" id="CHEBI:30013"/>
        <dbReference type="ChEBI" id="CHEBI:30616"/>
        <dbReference type="ChEBI" id="CHEBI:61977"/>
        <dbReference type="ChEBI" id="CHEBI:456216"/>
        <dbReference type="EC" id="2.7.11.1"/>
    </reaction>
</comment>
<evidence type="ECO:0000256" key="18">
    <source>
        <dbReference type="SAM" id="SignalP"/>
    </source>
</evidence>
<dbReference type="CDD" id="cd01098">
    <property type="entry name" value="PAN_AP_plant"/>
    <property type="match status" value="1"/>
</dbReference>
<evidence type="ECO:0000256" key="17">
    <source>
        <dbReference type="SAM" id="Phobius"/>
    </source>
</evidence>
<feature type="domain" description="Bulb-type lectin" evidence="20">
    <location>
        <begin position="31"/>
        <end position="153"/>
    </location>
</feature>
<dbReference type="Pfam" id="PF08276">
    <property type="entry name" value="PAN_2"/>
    <property type="match status" value="1"/>
</dbReference>
<dbReference type="GO" id="GO:0005886">
    <property type="term" value="C:plasma membrane"/>
    <property type="evidence" value="ECO:0007669"/>
    <property type="project" value="UniProtKB-SubCell"/>
</dbReference>
<dbReference type="InterPro" id="IPR000719">
    <property type="entry name" value="Prot_kinase_dom"/>
</dbReference>
<evidence type="ECO:0000256" key="12">
    <source>
        <dbReference type="ARBA" id="ARBA00047899"/>
    </source>
</evidence>
<feature type="domain" description="Protein kinase" evidence="19">
    <location>
        <begin position="516"/>
        <end position="787"/>
    </location>
</feature>
<evidence type="ECO:0000256" key="9">
    <source>
        <dbReference type="ARBA" id="ARBA00022840"/>
    </source>
</evidence>
<dbReference type="InterPro" id="IPR024171">
    <property type="entry name" value="SRK-like_kinase"/>
</dbReference>
<keyword evidence="6" id="KW-0430">Lectin</keyword>
<evidence type="ECO:0000256" key="7">
    <source>
        <dbReference type="ARBA" id="ARBA00022741"/>
    </source>
</evidence>
<organism evidence="22 23">
    <name type="scientific">Papaver somniferum</name>
    <name type="common">Opium poppy</name>
    <dbReference type="NCBI Taxonomy" id="3469"/>
    <lineage>
        <taxon>Eukaryota</taxon>
        <taxon>Viridiplantae</taxon>
        <taxon>Streptophyta</taxon>
        <taxon>Embryophyta</taxon>
        <taxon>Tracheophyta</taxon>
        <taxon>Spermatophyta</taxon>
        <taxon>Magnoliopsida</taxon>
        <taxon>Ranunculales</taxon>
        <taxon>Papaveraceae</taxon>
        <taxon>Papaveroideae</taxon>
        <taxon>Papaver</taxon>
    </lineage>
</organism>
<dbReference type="InterPro" id="IPR001480">
    <property type="entry name" value="Bulb-type_lectin_dom"/>
</dbReference>
<dbReference type="GO" id="GO:0030246">
    <property type="term" value="F:carbohydrate binding"/>
    <property type="evidence" value="ECO:0007669"/>
    <property type="project" value="UniProtKB-KW"/>
</dbReference>
<comment type="similarity">
    <text evidence="14">Belongs to the protein kinase superfamily. Ser/Thr protein kinase family.</text>
</comment>
<dbReference type="PANTHER" id="PTHR27002">
    <property type="entry name" value="RECEPTOR-LIKE SERINE/THREONINE-PROTEIN KINASE SD1-8"/>
    <property type="match status" value="1"/>
</dbReference>
<dbReference type="FunFam" id="2.90.10.10:FF:000002">
    <property type="entry name" value="Serine/threonine-protein kinase"/>
    <property type="match status" value="1"/>
</dbReference>
<keyword evidence="11" id="KW-0325">Glycoprotein</keyword>
<comment type="subcellular location">
    <subcellularLocation>
        <location evidence="1">Cell membrane</location>
        <topology evidence="1">Single-pass type I membrane protein</topology>
    </subcellularLocation>
</comment>
<dbReference type="InterPro" id="IPR003609">
    <property type="entry name" value="Pan_app"/>
</dbReference>
<keyword evidence="2" id="KW-1003">Cell membrane</keyword>
<evidence type="ECO:0000256" key="6">
    <source>
        <dbReference type="ARBA" id="ARBA00022734"/>
    </source>
</evidence>
<dbReference type="GO" id="GO:0004674">
    <property type="term" value="F:protein serine/threonine kinase activity"/>
    <property type="evidence" value="ECO:0007669"/>
    <property type="project" value="UniProtKB-KW"/>
</dbReference>
<dbReference type="GO" id="GO:0106310">
    <property type="term" value="F:protein serine kinase activity"/>
    <property type="evidence" value="ECO:0007669"/>
    <property type="project" value="RHEA"/>
</dbReference>
<dbReference type="Pfam" id="PF01453">
    <property type="entry name" value="B_lectin"/>
    <property type="match status" value="1"/>
</dbReference>
<dbReference type="PROSITE" id="PS50927">
    <property type="entry name" value="BULB_LECTIN"/>
    <property type="match status" value="1"/>
</dbReference>
<evidence type="ECO:0000313" key="22">
    <source>
        <dbReference type="EMBL" id="RZC76727.1"/>
    </source>
</evidence>
<dbReference type="SMART" id="SM00473">
    <property type="entry name" value="PAN_AP"/>
    <property type="match status" value="1"/>
</dbReference>
<evidence type="ECO:0000256" key="15">
    <source>
        <dbReference type="PROSITE-ProRule" id="PRU10141"/>
    </source>
</evidence>
<feature type="chain" id="PRO_5021343768" description="Receptor-like serine/threonine-protein kinase" evidence="18">
    <location>
        <begin position="23"/>
        <end position="830"/>
    </location>
</feature>
<evidence type="ECO:0000256" key="10">
    <source>
        <dbReference type="ARBA" id="ARBA00023157"/>
    </source>
</evidence>
<dbReference type="InterPro" id="IPR000858">
    <property type="entry name" value="S_locus_glycoprot_dom"/>
</dbReference>
<dbReference type="FunFam" id="3.30.200.20:FF:000195">
    <property type="entry name" value="G-type lectin S-receptor-like serine/threonine-protein kinase"/>
    <property type="match status" value="1"/>
</dbReference>
<dbReference type="InterPro" id="IPR008271">
    <property type="entry name" value="Ser/Thr_kinase_AS"/>
</dbReference>
<dbReference type="Gene3D" id="1.10.510.10">
    <property type="entry name" value="Transferase(Phosphotransferase) domain 1"/>
    <property type="match status" value="1"/>
</dbReference>
<dbReference type="PROSITE" id="PS50948">
    <property type="entry name" value="PAN"/>
    <property type="match status" value="1"/>
</dbReference>
<keyword evidence="17" id="KW-1133">Transmembrane helix</keyword>
<dbReference type="PROSITE" id="PS00107">
    <property type="entry name" value="PROTEIN_KINASE_ATP"/>
    <property type="match status" value="1"/>
</dbReference>
<dbReference type="STRING" id="3469.A0A4Y7KVB7"/>
<dbReference type="SUPFAM" id="SSF51110">
    <property type="entry name" value="alpha-D-mannose-specific plant lectins"/>
    <property type="match status" value="1"/>
</dbReference>
<evidence type="ECO:0000256" key="16">
    <source>
        <dbReference type="SAM" id="MobiDB-lite"/>
    </source>
</evidence>
<evidence type="ECO:0000256" key="14">
    <source>
        <dbReference type="PIRNR" id="PIRNR000641"/>
    </source>
</evidence>
<dbReference type="PROSITE" id="PS00108">
    <property type="entry name" value="PROTEIN_KINASE_ST"/>
    <property type="match status" value="1"/>
</dbReference>
<dbReference type="AlphaFoldDB" id="A0A4Y7KVB7"/>
<proteinExistence type="inferred from homology"/>
<dbReference type="GO" id="GO:0048544">
    <property type="term" value="P:recognition of pollen"/>
    <property type="evidence" value="ECO:0007669"/>
    <property type="project" value="InterPro"/>
</dbReference>
<name>A0A4Y7KVB7_PAPSO</name>
<keyword evidence="17" id="KW-0812">Transmembrane</keyword>
<reference evidence="22 23" key="1">
    <citation type="journal article" date="2018" name="Science">
        <title>The opium poppy genome and morphinan production.</title>
        <authorList>
            <person name="Guo L."/>
            <person name="Winzer T."/>
            <person name="Yang X."/>
            <person name="Li Y."/>
            <person name="Ning Z."/>
            <person name="He Z."/>
            <person name="Teodor R."/>
            <person name="Lu Y."/>
            <person name="Bowser T.A."/>
            <person name="Graham I.A."/>
            <person name="Ye K."/>
        </authorList>
    </citation>
    <scope>NUCLEOTIDE SEQUENCE [LARGE SCALE GENOMIC DNA]</scope>
    <source>
        <strain evidence="23">cv. HN1</strain>
        <tissue evidence="22">Leaves</tissue>
    </source>
</reference>
<evidence type="ECO:0000256" key="13">
    <source>
        <dbReference type="ARBA" id="ARBA00048679"/>
    </source>
</evidence>
<dbReference type="SMART" id="SM00108">
    <property type="entry name" value="B_lectin"/>
    <property type="match status" value="1"/>
</dbReference>
<feature type="binding site" evidence="15">
    <location>
        <position position="544"/>
    </location>
    <ligand>
        <name>ATP</name>
        <dbReference type="ChEBI" id="CHEBI:30616"/>
    </ligand>
</feature>
<feature type="compositionally biased region" description="Polar residues" evidence="16">
    <location>
        <begin position="803"/>
        <end position="830"/>
    </location>
</feature>
<dbReference type="SUPFAM" id="SSF56112">
    <property type="entry name" value="Protein kinase-like (PK-like)"/>
    <property type="match status" value="1"/>
</dbReference>
<dbReference type="Gene3D" id="3.30.200.20">
    <property type="entry name" value="Phosphorylase Kinase, domain 1"/>
    <property type="match status" value="1"/>
</dbReference>
<keyword evidence="5 18" id="KW-0732">Signal</keyword>
<keyword evidence="4 14" id="KW-0808">Transferase</keyword>
<dbReference type="CDD" id="cd00028">
    <property type="entry name" value="B_lectin"/>
    <property type="match status" value="1"/>
</dbReference>
<protein>
    <recommendedName>
        <fullName evidence="14">Receptor-like serine/threonine-protein kinase</fullName>
        <ecNumber evidence="14">2.7.11.1</ecNumber>
    </recommendedName>
</protein>
<comment type="catalytic activity">
    <reaction evidence="13 14">
        <text>L-seryl-[protein] + ATP = O-phospho-L-seryl-[protein] + ADP + H(+)</text>
        <dbReference type="Rhea" id="RHEA:17989"/>
        <dbReference type="Rhea" id="RHEA-COMP:9863"/>
        <dbReference type="Rhea" id="RHEA-COMP:11604"/>
        <dbReference type="ChEBI" id="CHEBI:15378"/>
        <dbReference type="ChEBI" id="CHEBI:29999"/>
        <dbReference type="ChEBI" id="CHEBI:30616"/>
        <dbReference type="ChEBI" id="CHEBI:83421"/>
        <dbReference type="ChEBI" id="CHEBI:456216"/>
        <dbReference type="EC" id="2.7.11.1"/>
    </reaction>
</comment>
<evidence type="ECO:0000256" key="8">
    <source>
        <dbReference type="ARBA" id="ARBA00022777"/>
    </source>
</evidence>
<dbReference type="CDD" id="cd14066">
    <property type="entry name" value="STKc_IRAK"/>
    <property type="match status" value="1"/>
</dbReference>
<evidence type="ECO:0000259" key="20">
    <source>
        <dbReference type="PROSITE" id="PS50927"/>
    </source>
</evidence>
<feature type="region of interest" description="Disordered" evidence="16">
    <location>
        <begin position="787"/>
        <end position="830"/>
    </location>
</feature>